<keyword evidence="3" id="KW-1185">Reference proteome</keyword>
<feature type="region of interest" description="Disordered" evidence="1">
    <location>
        <begin position="1"/>
        <end position="84"/>
    </location>
</feature>
<reference evidence="2" key="1">
    <citation type="journal article" date="2021" name="bioRxiv">
        <title>Whole Genome Assembly and Annotation of Northern Wild Rice, Zizania palustris L., Supports a Whole Genome Duplication in the Zizania Genus.</title>
        <authorList>
            <person name="Haas M."/>
            <person name="Kono T."/>
            <person name="Macchietto M."/>
            <person name="Millas R."/>
            <person name="McGilp L."/>
            <person name="Shao M."/>
            <person name="Duquette J."/>
            <person name="Hirsch C.N."/>
            <person name="Kimball J."/>
        </authorList>
    </citation>
    <scope>NUCLEOTIDE SEQUENCE</scope>
    <source>
        <tissue evidence="2">Fresh leaf tissue</tissue>
    </source>
</reference>
<dbReference type="AlphaFoldDB" id="A0A8J5SWT4"/>
<feature type="compositionally biased region" description="Gly residues" evidence="1">
    <location>
        <begin position="51"/>
        <end position="62"/>
    </location>
</feature>
<reference evidence="2" key="2">
    <citation type="submission" date="2021-02" db="EMBL/GenBank/DDBJ databases">
        <authorList>
            <person name="Kimball J.A."/>
            <person name="Haas M.W."/>
            <person name="Macchietto M."/>
            <person name="Kono T."/>
            <person name="Duquette J."/>
            <person name="Shao M."/>
        </authorList>
    </citation>
    <scope>NUCLEOTIDE SEQUENCE</scope>
    <source>
        <tissue evidence="2">Fresh leaf tissue</tissue>
    </source>
</reference>
<protein>
    <submittedName>
        <fullName evidence="2">Uncharacterized protein</fullName>
    </submittedName>
</protein>
<comment type="caution">
    <text evidence="2">The sequence shown here is derived from an EMBL/GenBank/DDBJ whole genome shotgun (WGS) entry which is preliminary data.</text>
</comment>
<evidence type="ECO:0000313" key="3">
    <source>
        <dbReference type="Proteomes" id="UP000729402"/>
    </source>
</evidence>
<name>A0A8J5SWT4_ZIZPA</name>
<dbReference type="EMBL" id="JAAALK010000086">
    <property type="protein sequence ID" value="KAG8082280.1"/>
    <property type="molecule type" value="Genomic_DNA"/>
</dbReference>
<proteinExistence type="predicted"/>
<organism evidence="2 3">
    <name type="scientific">Zizania palustris</name>
    <name type="common">Northern wild rice</name>
    <dbReference type="NCBI Taxonomy" id="103762"/>
    <lineage>
        <taxon>Eukaryota</taxon>
        <taxon>Viridiplantae</taxon>
        <taxon>Streptophyta</taxon>
        <taxon>Embryophyta</taxon>
        <taxon>Tracheophyta</taxon>
        <taxon>Spermatophyta</taxon>
        <taxon>Magnoliopsida</taxon>
        <taxon>Liliopsida</taxon>
        <taxon>Poales</taxon>
        <taxon>Poaceae</taxon>
        <taxon>BOP clade</taxon>
        <taxon>Oryzoideae</taxon>
        <taxon>Oryzeae</taxon>
        <taxon>Zizaniinae</taxon>
        <taxon>Zizania</taxon>
    </lineage>
</organism>
<sequence length="114" mass="12093">MRSWGTATGGGGWGRGRARRPRRRRGGGWWQSAVTPATARWGMGPRRRGGSPTGGCRGGAGGMVAERGDPDDGDDAVGDGAEAARWGMGPRLSVHSSYCRQGQNRKKQVIMLLN</sequence>
<evidence type="ECO:0000313" key="2">
    <source>
        <dbReference type="EMBL" id="KAG8082280.1"/>
    </source>
</evidence>
<gene>
    <name evidence="2" type="ORF">GUJ93_ZPchr0014g46917</name>
</gene>
<accession>A0A8J5SWT4</accession>
<dbReference type="Proteomes" id="UP000729402">
    <property type="component" value="Unassembled WGS sequence"/>
</dbReference>
<feature type="compositionally biased region" description="Basic residues" evidence="1">
    <location>
        <begin position="16"/>
        <end position="26"/>
    </location>
</feature>
<evidence type="ECO:0000256" key="1">
    <source>
        <dbReference type="SAM" id="MobiDB-lite"/>
    </source>
</evidence>